<comment type="subcellular location">
    <subcellularLocation>
        <location evidence="1">Membrane</location>
    </subcellularLocation>
</comment>
<accession>A0A5A5TBE0</accession>
<evidence type="ECO:0000256" key="8">
    <source>
        <dbReference type="ARBA" id="ARBA00023004"/>
    </source>
</evidence>
<dbReference type="EMBL" id="BIXY01000021">
    <property type="protein sequence ID" value="GCF08319.1"/>
    <property type="molecule type" value="Genomic_DNA"/>
</dbReference>
<keyword evidence="9 10" id="KW-0472">Membrane</keyword>
<evidence type="ECO:0000256" key="2">
    <source>
        <dbReference type="ARBA" id="ARBA00022617"/>
    </source>
</evidence>
<keyword evidence="6" id="KW-0735">Signal-anchor</keyword>
<dbReference type="InterPro" id="IPR036127">
    <property type="entry name" value="CcmE-like_sf"/>
</dbReference>
<evidence type="ECO:0000256" key="5">
    <source>
        <dbReference type="ARBA" id="ARBA00022748"/>
    </source>
</evidence>
<dbReference type="SUPFAM" id="SSF82093">
    <property type="entry name" value="Heme chaperone CcmE"/>
    <property type="match status" value="1"/>
</dbReference>
<dbReference type="PANTHER" id="PTHR34128:SF2">
    <property type="entry name" value="CYTOCHROME C-TYPE BIOGENESIS PROTEIN CCME HOMOLOG, MITOCHONDRIAL"/>
    <property type="match status" value="1"/>
</dbReference>
<evidence type="ECO:0000256" key="3">
    <source>
        <dbReference type="ARBA" id="ARBA00022692"/>
    </source>
</evidence>
<dbReference type="RefSeq" id="WP_172631989.1">
    <property type="nucleotide sequence ID" value="NZ_BIXY01000021.1"/>
</dbReference>
<proteinExistence type="predicted"/>
<evidence type="ECO:0000256" key="1">
    <source>
        <dbReference type="ARBA" id="ARBA00004370"/>
    </source>
</evidence>
<evidence type="ECO:0000313" key="12">
    <source>
        <dbReference type="Proteomes" id="UP000322530"/>
    </source>
</evidence>
<dbReference type="PANTHER" id="PTHR34128">
    <property type="entry name" value="CYTOCHROME C-TYPE BIOGENESIS PROTEIN CCME HOMOLOG, MITOCHONDRIAL"/>
    <property type="match status" value="1"/>
</dbReference>
<keyword evidence="2" id="KW-0349">Heme</keyword>
<evidence type="ECO:0008006" key="13">
    <source>
        <dbReference type="Google" id="ProtNLM"/>
    </source>
</evidence>
<keyword evidence="7 10" id="KW-1133">Transmembrane helix</keyword>
<dbReference type="InterPro" id="IPR004329">
    <property type="entry name" value="CcmE"/>
</dbReference>
<organism evidence="11 12">
    <name type="scientific">Dictyobacter arantiisoli</name>
    <dbReference type="NCBI Taxonomy" id="2014874"/>
    <lineage>
        <taxon>Bacteria</taxon>
        <taxon>Bacillati</taxon>
        <taxon>Chloroflexota</taxon>
        <taxon>Ktedonobacteria</taxon>
        <taxon>Ktedonobacterales</taxon>
        <taxon>Dictyobacteraceae</taxon>
        <taxon>Dictyobacter</taxon>
    </lineage>
</organism>
<dbReference type="GO" id="GO:0020037">
    <property type="term" value="F:heme binding"/>
    <property type="evidence" value="ECO:0007669"/>
    <property type="project" value="InterPro"/>
</dbReference>
<dbReference type="InterPro" id="IPR012340">
    <property type="entry name" value="NA-bd_OB-fold"/>
</dbReference>
<evidence type="ECO:0000256" key="9">
    <source>
        <dbReference type="ARBA" id="ARBA00023136"/>
    </source>
</evidence>
<keyword evidence="12" id="KW-1185">Reference proteome</keyword>
<dbReference type="GO" id="GO:0005886">
    <property type="term" value="C:plasma membrane"/>
    <property type="evidence" value="ECO:0007669"/>
    <property type="project" value="InterPro"/>
</dbReference>
<dbReference type="Pfam" id="PF03100">
    <property type="entry name" value="CcmE"/>
    <property type="match status" value="1"/>
</dbReference>
<dbReference type="AlphaFoldDB" id="A0A5A5TBE0"/>
<comment type="caution">
    <text evidence="11">The sequence shown here is derived from an EMBL/GenBank/DDBJ whole genome shotgun (WGS) entry which is preliminary data.</text>
</comment>
<dbReference type="GO" id="GO:0017003">
    <property type="term" value="P:protein-heme linkage"/>
    <property type="evidence" value="ECO:0007669"/>
    <property type="project" value="InterPro"/>
</dbReference>
<evidence type="ECO:0000256" key="4">
    <source>
        <dbReference type="ARBA" id="ARBA00022723"/>
    </source>
</evidence>
<evidence type="ECO:0000256" key="7">
    <source>
        <dbReference type="ARBA" id="ARBA00022989"/>
    </source>
</evidence>
<evidence type="ECO:0000313" key="11">
    <source>
        <dbReference type="EMBL" id="GCF08319.1"/>
    </source>
</evidence>
<dbReference type="Gene3D" id="2.40.50.140">
    <property type="entry name" value="Nucleic acid-binding proteins"/>
    <property type="match status" value="1"/>
</dbReference>
<feature type="transmembrane region" description="Helical" evidence="10">
    <location>
        <begin position="25"/>
        <end position="45"/>
    </location>
</feature>
<evidence type="ECO:0000256" key="6">
    <source>
        <dbReference type="ARBA" id="ARBA00022968"/>
    </source>
</evidence>
<keyword evidence="8" id="KW-0408">Iron</keyword>
<protein>
    <recommendedName>
        <fullName evidence="13">Cytochrome c maturation protein CcmE</fullName>
    </recommendedName>
</protein>
<reference evidence="11 12" key="1">
    <citation type="submission" date="2019-01" db="EMBL/GenBank/DDBJ databases">
        <title>Draft genome sequence of Dictyobacter sp. Uno17.</title>
        <authorList>
            <person name="Wang C.M."/>
            <person name="Zheng Y."/>
            <person name="Sakai Y."/>
            <person name="Abe K."/>
            <person name="Yokota A."/>
            <person name="Yabe S."/>
        </authorList>
    </citation>
    <scope>NUCLEOTIDE SEQUENCE [LARGE SCALE GENOMIC DNA]</scope>
    <source>
        <strain evidence="11 12">Uno17</strain>
    </source>
</reference>
<dbReference type="Proteomes" id="UP000322530">
    <property type="component" value="Unassembled WGS sequence"/>
</dbReference>
<dbReference type="GO" id="GO:0046872">
    <property type="term" value="F:metal ion binding"/>
    <property type="evidence" value="ECO:0007669"/>
    <property type="project" value="UniProtKB-KW"/>
</dbReference>
<evidence type="ECO:0000256" key="10">
    <source>
        <dbReference type="SAM" id="Phobius"/>
    </source>
</evidence>
<gene>
    <name evidence="11" type="ORF">KDI_18830</name>
</gene>
<dbReference type="GO" id="GO:0017004">
    <property type="term" value="P:cytochrome complex assembly"/>
    <property type="evidence" value="ECO:0007669"/>
    <property type="project" value="UniProtKB-KW"/>
</dbReference>
<keyword evidence="5" id="KW-0201">Cytochrome c-type biogenesis</keyword>
<keyword evidence="4" id="KW-0479">Metal-binding</keyword>
<keyword evidence="3 10" id="KW-0812">Transmembrane</keyword>
<name>A0A5A5TBE0_9CHLR</name>
<sequence>MQPALDVLDASREGLKRTAPPRKRVPFSFILAGIAILGAIIYLVYANTQASAVYYLTVPELKHCTDCVARSVRVAGVVQNNSVKHTSQDQSISFTITDSNQTLPVTYSGVVPDIFRAGVQVVVEGHYTGSGAFHAQTLLAKCPSKFQSATPTAN</sequence>